<dbReference type="GO" id="GO:0008168">
    <property type="term" value="F:methyltransferase activity"/>
    <property type="evidence" value="ECO:0007669"/>
    <property type="project" value="UniProtKB-KW"/>
</dbReference>
<sequence length="193" mass="21709">MNNDYYQQHAQRFFSDTVAVDMSILYQPFVANLKPGAWILDAGCGSGRDAKAFSEMGYRVDAFDASAELVELARQHSGLPVVRKRFEEVVEVERYDGIWCCASLLHVPLSELQGVMARLAKTLKPGGIWYISFKYGSGERESDGRVFTDMNEAGLKDLLVGLNNITLTDSWITGDKRPGRQDEQWLNSLLYKS</sequence>
<keyword evidence="1 4" id="KW-0489">Methyltransferase</keyword>
<evidence type="ECO:0000256" key="2">
    <source>
        <dbReference type="ARBA" id="ARBA00022679"/>
    </source>
</evidence>
<dbReference type="EMBL" id="WLZX01000004">
    <property type="protein sequence ID" value="MTD27804.1"/>
    <property type="molecule type" value="Genomic_DNA"/>
</dbReference>
<dbReference type="Gene3D" id="3.40.50.150">
    <property type="entry name" value="Vaccinia Virus protein VP39"/>
    <property type="match status" value="1"/>
</dbReference>
<dbReference type="Pfam" id="PF13649">
    <property type="entry name" value="Methyltransf_25"/>
    <property type="match status" value="1"/>
</dbReference>
<dbReference type="InterPro" id="IPR041698">
    <property type="entry name" value="Methyltransf_25"/>
</dbReference>
<accession>A0ABW9RCM2</accession>
<evidence type="ECO:0000259" key="3">
    <source>
        <dbReference type="Pfam" id="PF13649"/>
    </source>
</evidence>
<dbReference type="CDD" id="cd02440">
    <property type="entry name" value="AdoMet_MTases"/>
    <property type="match status" value="1"/>
</dbReference>
<evidence type="ECO:0000313" key="5">
    <source>
        <dbReference type="Proteomes" id="UP000480164"/>
    </source>
</evidence>
<dbReference type="InterPro" id="IPR029063">
    <property type="entry name" value="SAM-dependent_MTases_sf"/>
</dbReference>
<evidence type="ECO:0000256" key="1">
    <source>
        <dbReference type="ARBA" id="ARBA00022603"/>
    </source>
</evidence>
<gene>
    <name evidence="4" type="ORF">GK011_12730</name>
</gene>
<feature type="domain" description="Methyltransferase" evidence="3">
    <location>
        <begin position="39"/>
        <end position="127"/>
    </location>
</feature>
<protein>
    <submittedName>
        <fullName evidence="4">Methyltransferase domain-containing protein</fullName>
    </submittedName>
</protein>
<keyword evidence="2" id="KW-0808">Transferase</keyword>
<dbReference type="SUPFAM" id="SSF53335">
    <property type="entry name" value="S-adenosyl-L-methionine-dependent methyltransferases"/>
    <property type="match status" value="1"/>
</dbReference>
<organism evidence="4 5">
    <name type="scientific">Erwinia sorbitola</name>
    <dbReference type="NCBI Taxonomy" id="2681984"/>
    <lineage>
        <taxon>Bacteria</taxon>
        <taxon>Pseudomonadati</taxon>
        <taxon>Pseudomonadota</taxon>
        <taxon>Gammaproteobacteria</taxon>
        <taxon>Enterobacterales</taxon>
        <taxon>Erwiniaceae</taxon>
        <taxon>Erwinia</taxon>
    </lineage>
</organism>
<name>A0ABW9RCM2_9GAMM</name>
<proteinExistence type="predicted"/>
<dbReference type="PANTHER" id="PTHR43861:SF1">
    <property type="entry name" value="TRANS-ACONITATE 2-METHYLTRANSFERASE"/>
    <property type="match status" value="1"/>
</dbReference>
<comment type="caution">
    <text evidence="4">The sequence shown here is derived from an EMBL/GenBank/DDBJ whole genome shotgun (WGS) entry which is preliminary data.</text>
</comment>
<dbReference type="PANTHER" id="PTHR43861">
    <property type="entry name" value="TRANS-ACONITATE 2-METHYLTRANSFERASE-RELATED"/>
    <property type="match status" value="1"/>
</dbReference>
<evidence type="ECO:0000313" key="4">
    <source>
        <dbReference type="EMBL" id="MTD27804.1"/>
    </source>
</evidence>
<dbReference type="Proteomes" id="UP000480164">
    <property type="component" value="Unassembled WGS sequence"/>
</dbReference>
<keyword evidence="5" id="KW-1185">Reference proteome</keyword>
<reference evidence="4 5" key="1">
    <citation type="submission" date="2019-11" db="EMBL/GenBank/DDBJ databases">
        <title>Erwinia sp. nov., isolated from feces of birds in Tibet plateau of China.</title>
        <authorList>
            <person name="Ge Y."/>
        </authorList>
    </citation>
    <scope>NUCLEOTIDE SEQUENCE [LARGE SCALE GENOMIC DNA]</scope>
    <source>
        <strain evidence="4 5">J316</strain>
    </source>
</reference>
<dbReference type="RefSeq" id="WP_154753072.1">
    <property type="nucleotide sequence ID" value="NZ_WLZX01000004.1"/>
</dbReference>
<dbReference type="GO" id="GO:0032259">
    <property type="term" value="P:methylation"/>
    <property type="evidence" value="ECO:0007669"/>
    <property type="project" value="UniProtKB-KW"/>
</dbReference>